<dbReference type="InterPro" id="IPR029058">
    <property type="entry name" value="AB_hydrolase_fold"/>
</dbReference>
<evidence type="ECO:0000259" key="2">
    <source>
        <dbReference type="Pfam" id="PF12697"/>
    </source>
</evidence>
<dbReference type="RefSeq" id="WP_126698455.1">
    <property type="nucleotide sequence ID" value="NZ_RWKW01000017.1"/>
</dbReference>
<dbReference type="GO" id="GO:0016787">
    <property type="term" value="F:hydrolase activity"/>
    <property type="evidence" value="ECO:0007669"/>
    <property type="project" value="UniProtKB-KW"/>
</dbReference>
<dbReference type="OrthoDB" id="9804723at2"/>
<sequence length="275" mass="29946">MVASDRREHRFQNRGTTVAYRTIGDGGPVFVFLHGFPDFWESLMPLAERINPTGTSVFLDLRGYNAAGQPDEPGAYGIVAVASDAAALARALGHRDMIFVGHDWGGAVAWWLWMQGAAGYRGYVSISAPHPSALLAGMQDDGQWQASAYARAIAADGGRTGFDRMQLAQWCEDPSHRARLVAALERSSAFAMASYYARNYPNARDARLDGLPAGRTPFLLVYGATDPYMMADTFERSRALGGDRVSVAAVEGGHFVHFSQTAAVSESIKRWLDHV</sequence>
<evidence type="ECO:0000313" key="4">
    <source>
        <dbReference type="Proteomes" id="UP000278398"/>
    </source>
</evidence>
<keyword evidence="1 3" id="KW-0378">Hydrolase</keyword>
<feature type="domain" description="AB hydrolase-1" evidence="2">
    <location>
        <begin position="30"/>
        <end position="265"/>
    </location>
</feature>
<evidence type="ECO:0000313" key="3">
    <source>
        <dbReference type="EMBL" id="RST87420.1"/>
    </source>
</evidence>
<keyword evidence="4" id="KW-1185">Reference proteome</keyword>
<dbReference type="PANTHER" id="PTHR43329">
    <property type="entry name" value="EPOXIDE HYDROLASE"/>
    <property type="match status" value="1"/>
</dbReference>
<dbReference type="SUPFAM" id="SSF53474">
    <property type="entry name" value="alpha/beta-Hydrolases"/>
    <property type="match status" value="1"/>
</dbReference>
<dbReference type="InterPro" id="IPR000073">
    <property type="entry name" value="AB_hydrolase_1"/>
</dbReference>
<dbReference type="AlphaFoldDB" id="A0A429Z195"/>
<dbReference type="PRINTS" id="PR00412">
    <property type="entry name" value="EPOXHYDRLASE"/>
</dbReference>
<comment type="caution">
    <text evidence="3">The sequence shown here is derived from an EMBL/GenBank/DDBJ whole genome shotgun (WGS) entry which is preliminary data.</text>
</comment>
<dbReference type="Gene3D" id="3.40.50.1820">
    <property type="entry name" value="alpha/beta hydrolase"/>
    <property type="match status" value="1"/>
</dbReference>
<evidence type="ECO:0000256" key="1">
    <source>
        <dbReference type="ARBA" id="ARBA00022801"/>
    </source>
</evidence>
<dbReference type="EMBL" id="RWKW01000017">
    <property type="protein sequence ID" value="RST87420.1"/>
    <property type="molecule type" value="Genomic_DNA"/>
</dbReference>
<dbReference type="InterPro" id="IPR000639">
    <property type="entry name" value="Epox_hydrolase-like"/>
</dbReference>
<accession>A0A429Z195</accession>
<protein>
    <submittedName>
        <fullName evidence="3">Alpha/beta hydrolase</fullName>
    </submittedName>
</protein>
<organism evidence="3 4">
    <name type="scientific">Aquibium carbonis</name>
    <dbReference type="NCBI Taxonomy" id="2495581"/>
    <lineage>
        <taxon>Bacteria</taxon>
        <taxon>Pseudomonadati</taxon>
        <taxon>Pseudomonadota</taxon>
        <taxon>Alphaproteobacteria</taxon>
        <taxon>Hyphomicrobiales</taxon>
        <taxon>Phyllobacteriaceae</taxon>
        <taxon>Aquibium</taxon>
    </lineage>
</organism>
<reference evidence="3 4" key="1">
    <citation type="submission" date="2018-12" db="EMBL/GenBank/DDBJ databases">
        <title>Mesorhizobium carbonis sp. nov., isolated from coal mine water.</title>
        <authorList>
            <person name="Xin W."/>
            <person name="Xu Z."/>
            <person name="Xiang F."/>
            <person name="Zhang J."/>
            <person name="Xi L."/>
            <person name="Liu J."/>
        </authorList>
    </citation>
    <scope>NUCLEOTIDE SEQUENCE [LARGE SCALE GENOMIC DNA]</scope>
    <source>
        <strain evidence="3 4">B2.3</strain>
    </source>
</reference>
<dbReference type="Proteomes" id="UP000278398">
    <property type="component" value="Unassembled WGS sequence"/>
</dbReference>
<dbReference type="Pfam" id="PF12697">
    <property type="entry name" value="Abhydrolase_6"/>
    <property type="match status" value="1"/>
</dbReference>
<name>A0A429Z195_9HYPH</name>
<gene>
    <name evidence="3" type="ORF">EJC49_05440</name>
</gene>
<proteinExistence type="predicted"/>